<dbReference type="KEGG" id="smo:SELMODRAFT_426482"/>
<dbReference type="Pfam" id="PF25431">
    <property type="entry name" value="zf-C17orf113"/>
    <property type="match status" value="1"/>
</dbReference>
<reference evidence="2 3" key="1">
    <citation type="journal article" date="2011" name="Science">
        <title>The Selaginella genome identifies genetic changes associated with the evolution of vascular plants.</title>
        <authorList>
            <person name="Banks J.A."/>
            <person name="Nishiyama T."/>
            <person name="Hasebe M."/>
            <person name="Bowman J.L."/>
            <person name="Gribskov M."/>
            <person name="dePamphilis C."/>
            <person name="Albert V.A."/>
            <person name="Aono N."/>
            <person name="Aoyama T."/>
            <person name="Ambrose B.A."/>
            <person name="Ashton N.W."/>
            <person name="Axtell M.J."/>
            <person name="Barker E."/>
            <person name="Barker M.S."/>
            <person name="Bennetzen J.L."/>
            <person name="Bonawitz N.D."/>
            <person name="Chapple C."/>
            <person name="Cheng C."/>
            <person name="Correa L.G."/>
            <person name="Dacre M."/>
            <person name="DeBarry J."/>
            <person name="Dreyer I."/>
            <person name="Elias M."/>
            <person name="Engstrom E.M."/>
            <person name="Estelle M."/>
            <person name="Feng L."/>
            <person name="Finet C."/>
            <person name="Floyd S.K."/>
            <person name="Frommer W.B."/>
            <person name="Fujita T."/>
            <person name="Gramzow L."/>
            <person name="Gutensohn M."/>
            <person name="Harholt J."/>
            <person name="Hattori M."/>
            <person name="Heyl A."/>
            <person name="Hirai T."/>
            <person name="Hiwatashi Y."/>
            <person name="Ishikawa M."/>
            <person name="Iwata M."/>
            <person name="Karol K.G."/>
            <person name="Koehler B."/>
            <person name="Kolukisaoglu U."/>
            <person name="Kubo M."/>
            <person name="Kurata T."/>
            <person name="Lalonde S."/>
            <person name="Li K."/>
            <person name="Li Y."/>
            <person name="Litt A."/>
            <person name="Lyons E."/>
            <person name="Manning G."/>
            <person name="Maruyama T."/>
            <person name="Michael T.P."/>
            <person name="Mikami K."/>
            <person name="Miyazaki S."/>
            <person name="Morinaga S."/>
            <person name="Murata T."/>
            <person name="Mueller-Roeber B."/>
            <person name="Nelson D.R."/>
            <person name="Obara M."/>
            <person name="Oguri Y."/>
            <person name="Olmstead R.G."/>
            <person name="Onodera N."/>
            <person name="Petersen B.L."/>
            <person name="Pils B."/>
            <person name="Prigge M."/>
            <person name="Rensing S.A."/>
            <person name="Riano-Pachon D.M."/>
            <person name="Roberts A.W."/>
            <person name="Sato Y."/>
            <person name="Scheller H.V."/>
            <person name="Schulz B."/>
            <person name="Schulz C."/>
            <person name="Shakirov E.V."/>
            <person name="Shibagaki N."/>
            <person name="Shinohara N."/>
            <person name="Shippen D.E."/>
            <person name="Soerensen I."/>
            <person name="Sotooka R."/>
            <person name="Sugimoto N."/>
            <person name="Sugita M."/>
            <person name="Sumikawa N."/>
            <person name="Tanurdzic M."/>
            <person name="Theissen G."/>
            <person name="Ulvskov P."/>
            <person name="Wakazuki S."/>
            <person name="Weng J.K."/>
            <person name="Willats W.W."/>
            <person name="Wipf D."/>
            <person name="Wolf P.G."/>
            <person name="Yang L."/>
            <person name="Zimmer A.D."/>
            <person name="Zhu Q."/>
            <person name="Mitros T."/>
            <person name="Hellsten U."/>
            <person name="Loque D."/>
            <person name="Otillar R."/>
            <person name="Salamov A."/>
            <person name="Schmutz J."/>
            <person name="Shapiro H."/>
            <person name="Lindquist E."/>
            <person name="Lucas S."/>
            <person name="Rokhsar D."/>
            <person name="Grigoriev I.V."/>
        </authorList>
    </citation>
    <scope>NUCLEOTIDE SEQUENCE [LARGE SCALE GENOMIC DNA]</scope>
</reference>
<dbReference type="AlphaFoldDB" id="D8SWI0"/>
<dbReference type="PANTHER" id="PTHR46880">
    <property type="entry name" value="RAS-ASSOCIATING DOMAIN-CONTAINING PROTEIN"/>
    <property type="match status" value="1"/>
</dbReference>
<evidence type="ECO:0000313" key="2">
    <source>
        <dbReference type="EMBL" id="EFJ11298.1"/>
    </source>
</evidence>
<dbReference type="Gramene" id="EFJ11298">
    <property type="protein sequence ID" value="EFJ11298"/>
    <property type="gene ID" value="SELMODRAFT_426482"/>
</dbReference>
<proteinExistence type="predicted"/>
<evidence type="ECO:0000313" key="3">
    <source>
        <dbReference type="Proteomes" id="UP000001514"/>
    </source>
</evidence>
<dbReference type="STRING" id="88036.D8SWI0"/>
<evidence type="ECO:0000259" key="1">
    <source>
        <dbReference type="Pfam" id="PF25431"/>
    </source>
</evidence>
<accession>D8SWI0</accession>
<name>D8SWI0_SELML</name>
<protein>
    <recommendedName>
        <fullName evidence="1">C17orf113 probable zinc finger domain-containing protein</fullName>
    </recommendedName>
</protein>
<dbReference type="Proteomes" id="UP000001514">
    <property type="component" value="Unassembled WGS sequence"/>
</dbReference>
<dbReference type="PANTHER" id="PTHR46880:SF5">
    <property type="entry name" value="DUF4371 DOMAIN-CONTAINING PROTEIN"/>
    <property type="match status" value="1"/>
</dbReference>
<keyword evidence="3" id="KW-1185">Reference proteome</keyword>
<sequence>MGVNIDFGGEIIWEMGRVPAGRSKAAAKAIAQSKQSLLSFAPIVERGGFVDEDNLEGTEPEEGCEVGEALIFCSICRANKNCKNPFGTSGSTNMKTSSFHAHGQTKDHKHSIYIAEVKAGGQSSMAAANDQQQEAAEKGVICLFRTAYAIAQGFVPLRKYPLLLELQQLNGVYVPSMYKNVMACSRFITFINKVLLDQILEKVKASPFFGIMLDESTDIR</sequence>
<dbReference type="InterPro" id="IPR057456">
    <property type="entry name" value="Znf_C17orf113"/>
</dbReference>
<gene>
    <name evidence="2" type="ORF">SELMODRAFT_426482</name>
</gene>
<dbReference type="HOGENOM" id="CLU_1257958_0_0_1"/>
<organism evidence="3">
    <name type="scientific">Selaginella moellendorffii</name>
    <name type="common">Spikemoss</name>
    <dbReference type="NCBI Taxonomy" id="88036"/>
    <lineage>
        <taxon>Eukaryota</taxon>
        <taxon>Viridiplantae</taxon>
        <taxon>Streptophyta</taxon>
        <taxon>Embryophyta</taxon>
        <taxon>Tracheophyta</taxon>
        <taxon>Lycopodiopsida</taxon>
        <taxon>Selaginellales</taxon>
        <taxon>Selaginellaceae</taxon>
        <taxon>Selaginella</taxon>
    </lineage>
</organism>
<feature type="domain" description="C17orf113 probable zinc finger" evidence="1">
    <location>
        <begin position="67"/>
        <end position="111"/>
    </location>
</feature>
<dbReference type="EMBL" id="GL377648">
    <property type="protein sequence ID" value="EFJ11298.1"/>
    <property type="molecule type" value="Genomic_DNA"/>
</dbReference>
<dbReference type="InParanoid" id="D8SWI0"/>